<keyword evidence="2" id="KW-1185">Reference proteome</keyword>
<reference evidence="1" key="2">
    <citation type="submission" date="2025-08" db="UniProtKB">
        <authorList>
            <consortium name="Ensembl"/>
        </authorList>
    </citation>
    <scope>IDENTIFICATION</scope>
</reference>
<protein>
    <submittedName>
        <fullName evidence="1">Uncharacterized protein</fullName>
    </submittedName>
</protein>
<dbReference type="GeneTree" id="ENSGT00940000161627"/>
<proteinExistence type="predicted"/>
<sequence length="165" mass="18795">MVAHACGPSYSGRLRKGDSLSPGGQVVTAWCDLSSLQPQPPGFKRFSCLSLPSSWDYRCASPNPVNFHIFSRDRVLPCCLGWFRTLNLKRSACLGLPKYWDYRCEQLCLAQRINSILPIFISVILFFNSEKSGCIYLQCIYLNLFTIHSCFRINSQCFCRKETCV</sequence>
<evidence type="ECO:0000313" key="1">
    <source>
        <dbReference type="Ensembl" id="ENSMFAP00000063854.1"/>
    </source>
</evidence>
<dbReference type="PANTHER" id="PTHR46254">
    <property type="entry name" value="PROTEIN GVQW1-RELATED"/>
    <property type="match status" value="1"/>
</dbReference>
<name>A0A7N9DCZ6_MACFA</name>
<dbReference type="PANTHER" id="PTHR46254:SF6">
    <property type="entry name" value="HIGH MOBILITY GROUP AT-HOOK 2"/>
    <property type="match status" value="1"/>
</dbReference>
<reference evidence="1 2" key="1">
    <citation type="submission" date="2013-03" db="EMBL/GenBank/DDBJ databases">
        <authorList>
            <person name="Warren W."/>
            <person name="Wilson R.K."/>
        </authorList>
    </citation>
    <scope>NUCLEOTIDE SEQUENCE</scope>
</reference>
<dbReference type="Proteomes" id="UP000233100">
    <property type="component" value="Chromosome 2"/>
</dbReference>
<dbReference type="AlphaFoldDB" id="A0A7N9DCZ6"/>
<reference evidence="1" key="3">
    <citation type="submission" date="2025-09" db="UniProtKB">
        <authorList>
            <consortium name="Ensembl"/>
        </authorList>
    </citation>
    <scope>IDENTIFICATION</scope>
</reference>
<accession>A0A7N9DCZ6</accession>
<dbReference type="Ensembl" id="ENSMFAT00000073899.1">
    <property type="protein sequence ID" value="ENSMFAP00000063854.1"/>
    <property type="gene ID" value="ENSMFAG00000049790.1"/>
</dbReference>
<evidence type="ECO:0000313" key="2">
    <source>
        <dbReference type="Proteomes" id="UP000233100"/>
    </source>
</evidence>
<organism evidence="1 2">
    <name type="scientific">Macaca fascicularis</name>
    <name type="common">Crab-eating macaque</name>
    <name type="synonym">Cynomolgus monkey</name>
    <dbReference type="NCBI Taxonomy" id="9541"/>
    <lineage>
        <taxon>Eukaryota</taxon>
        <taxon>Metazoa</taxon>
        <taxon>Chordata</taxon>
        <taxon>Craniata</taxon>
        <taxon>Vertebrata</taxon>
        <taxon>Euteleostomi</taxon>
        <taxon>Mammalia</taxon>
        <taxon>Eutheria</taxon>
        <taxon>Euarchontoglires</taxon>
        <taxon>Primates</taxon>
        <taxon>Haplorrhini</taxon>
        <taxon>Catarrhini</taxon>
        <taxon>Cercopithecidae</taxon>
        <taxon>Cercopithecinae</taxon>
        <taxon>Macaca</taxon>
    </lineage>
</organism>